<feature type="compositionally biased region" description="Low complexity" evidence="1">
    <location>
        <begin position="191"/>
        <end position="225"/>
    </location>
</feature>
<feature type="compositionally biased region" description="Basic and acidic residues" evidence="1">
    <location>
        <begin position="394"/>
        <end position="404"/>
    </location>
</feature>
<dbReference type="EMBL" id="RWIC01000169">
    <property type="protein sequence ID" value="TKC48254.1"/>
    <property type="molecule type" value="Genomic_DNA"/>
</dbReference>
<feature type="compositionally biased region" description="Low complexity" evidence="1">
    <location>
        <begin position="255"/>
        <end position="270"/>
    </location>
</feature>
<evidence type="ECO:0008006" key="4">
    <source>
        <dbReference type="Google" id="ProtNLM"/>
    </source>
</evidence>
<feature type="compositionally biased region" description="Low complexity" evidence="1">
    <location>
        <begin position="610"/>
        <end position="621"/>
    </location>
</feature>
<dbReference type="Proteomes" id="UP000308365">
    <property type="component" value="Unassembled WGS sequence"/>
</dbReference>
<feature type="compositionally biased region" description="Basic and acidic residues" evidence="1">
    <location>
        <begin position="664"/>
        <end position="676"/>
    </location>
</feature>
<feature type="compositionally biased region" description="Basic and acidic residues" evidence="1">
    <location>
        <begin position="454"/>
        <end position="496"/>
    </location>
</feature>
<feature type="region of interest" description="Disordered" evidence="1">
    <location>
        <begin position="608"/>
        <end position="649"/>
    </location>
</feature>
<gene>
    <name evidence="2" type="ORF">EI555_012331</name>
</gene>
<organism evidence="2 3">
    <name type="scientific">Monodon monoceros</name>
    <name type="common">Narwhal</name>
    <name type="synonym">Ceratodon monodon</name>
    <dbReference type="NCBI Taxonomy" id="40151"/>
    <lineage>
        <taxon>Eukaryota</taxon>
        <taxon>Metazoa</taxon>
        <taxon>Chordata</taxon>
        <taxon>Craniata</taxon>
        <taxon>Vertebrata</taxon>
        <taxon>Euteleostomi</taxon>
        <taxon>Mammalia</taxon>
        <taxon>Eutheria</taxon>
        <taxon>Laurasiatheria</taxon>
        <taxon>Artiodactyla</taxon>
        <taxon>Whippomorpha</taxon>
        <taxon>Cetacea</taxon>
        <taxon>Odontoceti</taxon>
        <taxon>Monodontidae</taxon>
        <taxon>Monodon</taxon>
    </lineage>
</organism>
<dbReference type="Pfam" id="PF15558">
    <property type="entry name" value="DUF4659"/>
    <property type="match status" value="1"/>
</dbReference>
<dbReference type="PANTHER" id="PTHR33663:SF1">
    <property type="entry name" value="COILED-COIL DOMAIN-CONTAINING PROTEIN 177"/>
    <property type="match status" value="1"/>
</dbReference>
<feature type="compositionally biased region" description="Basic and acidic residues" evidence="1">
    <location>
        <begin position="509"/>
        <end position="542"/>
    </location>
</feature>
<dbReference type="AlphaFoldDB" id="A0A4U1FF68"/>
<name>A0A4U1FF68_MONMO</name>
<comment type="caution">
    <text evidence="2">The sequence shown here is derived from an EMBL/GenBank/DDBJ whole genome shotgun (WGS) entry which is preliminary data.</text>
</comment>
<evidence type="ECO:0000313" key="3">
    <source>
        <dbReference type="Proteomes" id="UP000308365"/>
    </source>
</evidence>
<feature type="region of interest" description="Disordered" evidence="1">
    <location>
        <begin position="394"/>
        <end position="431"/>
    </location>
</feature>
<evidence type="ECO:0000313" key="2">
    <source>
        <dbReference type="EMBL" id="TKC48254.1"/>
    </source>
</evidence>
<protein>
    <recommendedName>
        <fullName evidence="4">Coiled-coil domain-containing protein 177</fullName>
    </recommendedName>
</protein>
<feature type="compositionally biased region" description="Basic and acidic residues" evidence="1">
    <location>
        <begin position="411"/>
        <end position="431"/>
    </location>
</feature>
<feature type="region of interest" description="Disordered" evidence="1">
    <location>
        <begin position="664"/>
        <end position="706"/>
    </location>
</feature>
<feature type="region of interest" description="Disordered" evidence="1">
    <location>
        <begin position="572"/>
        <end position="593"/>
    </location>
</feature>
<dbReference type="InterPro" id="IPR029090">
    <property type="entry name" value="DUF4659"/>
</dbReference>
<dbReference type="PANTHER" id="PTHR33663">
    <property type="entry name" value="COILED-COIL DOMAIN-CONTAINING PROTEIN 177"/>
    <property type="match status" value="1"/>
</dbReference>
<feature type="compositionally biased region" description="Basic and acidic residues" evidence="1">
    <location>
        <begin position="689"/>
        <end position="706"/>
    </location>
</feature>
<feature type="compositionally biased region" description="Polar residues" evidence="1">
    <location>
        <begin position="283"/>
        <end position="296"/>
    </location>
</feature>
<proteinExistence type="predicted"/>
<feature type="region of interest" description="Disordered" evidence="1">
    <location>
        <begin position="1"/>
        <end position="83"/>
    </location>
</feature>
<accession>A0A4U1FF68</accession>
<feature type="region of interest" description="Disordered" evidence="1">
    <location>
        <begin position="454"/>
        <end position="557"/>
    </location>
</feature>
<sequence length="719" mass="81137">MYSSMSSLVIRRASTKGQGSAMVDPVPEEEKAGAEPGGSGGDEAAASVPPDSQGAPQPAATSASASAAAPRKAEVPCAAEGGRREQSPLLHLDLFNFDCPEAEGSRYVLTSPRSLEACARCAVKPVELLPRALADLVREAPGRSMRVATGLYEAYEAERSAKLQQCRAERERIVREEKRRLFTPLGPAAAAASVPSAGSSSSCSSASLPASPAPRAARKASSSPAPARPQPTPGRSRAGRKSHSLDSLSRRREGALSSESGASSSSYSGESLRELHWPPRASARNSCPAGSTSSAPNPLGRPSALTLVPLTGRSFSLGDLSHSPQMTQHVERIVRQVRAERGLRAVPERDRKIAALMLARHQEERLLLEQRAAAHGQWEQQRVRAEQRREREEREKQRALEQGRRAWAAQVEERRGRRGREEREEARRRQRQCERSEERRRELAERQGLLRRERAERTAREDRLRKLQQEQNLKQREEGLQEVRERAEQVRRERAQRAARAKQSQEGQLQREKRELSRAERARHEALLQGRARLERQEREGLRSSLEASLGRAQENYEQLVEQRTRELRERARREELQGRRAKEAAERKDREHQAHLEALARVGERRLQHAAQAAEEAVQQKARRVGQSRMEKERAQRANKEKVERDEDCRRRELLQAIGRKLERSEQLSRDRRSALESARSTARASFHVREKVRQETNTRSFDRMVREAQLHASLDRK</sequence>
<evidence type="ECO:0000256" key="1">
    <source>
        <dbReference type="SAM" id="MobiDB-lite"/>
    </source>
</evidence>
<feature type="compositionally biased region" description="Basic and acidic residues" evidence="1">
    <location>
        <begin position="630"/>
        <end position="649"/>
    </location>
</feature>
<feature type="region of interest" description="Disordered" evidence="1">
    <location>
        <begin position="191"/>
        <end position="305"/>
    </location>
</feature>
<feature type="compositionally biased region" description="Low complexity" evidence="1">
    <location>
        <begin position="55"/>
        <end position="70"/>
    </location>
</feature>
<reference evidence="3" key="1">
    <citation type="journal article" date="2019" name="IScience">
        <title>Narwhal Genome Reveals Long-Term Low Genetic Diversity despite Current Large Abundance Size.</title>
        <authorList>
            <person name="Westbury M.V."/>
            <person name="Petersen B."/>
            <person name="Garde E."/>
            <person name="Heide-Jorgensen M.P."/>
            <person name="Lorenzen E.D."/>
        </authorList>
    </citation>
    <scope>NUCLEOTIDE SEQUENCE [LARGE SCALE GENOMIC DNA]</scope>
</reference>